<dbReference type="Proteomes" id="UP000831782">
    <property type="component" value="Chromosome"/>
</dbReference>
<name>A0ABY4F1Z8_9BACI</name>
<sequence length="51" mass="6128">MKNSMKPICKHQHELDKEWLVLLTIARMKGIRAHEVAQFIKEKSNKTIKYY</sequence>
<dbReference type="RefSeq" id="WP_244722854.1">
    <property type="nucleotide sequence ID" value="NZ_CP095072.1"/>
</dbReference>
<evidence type="ECO:0000313" key="1">
    <source>
        <dbReference type="EMBL" id="UOQ49889.1"/>
    </source>
</evidence>
<dbReference type="EMBL" id="CP095072">
    <property type="protein sequence ID" value="UOQ49889.1"/>
    <property type="molecule type" value="Genomic_DNA"/>
</dbReference>
<evidence type="ECO:0008006" key="3">
    <source>
        <dbReference type="Google" id="ProtNLM"/>
    </source>
</evidence>
<proteinExistence type="predicted"/>
<evidence type="ECO:0000313" key="2">
    <source>
        <dbReference type="Proteomes" id="UP000831782"/>
    </source>
</evidence>
<accession>A0ABY4F1Z8</accession>
<gene>
    <name evidence="1" type="ORF">MUN88_07415</name>
</gene>
<protein>
    <recommendedName>
        <fullName evidence="3">Anti-repressor SinI</fullName>
    </recommendedName>
</protein>
<keyword evidence="2" id="KW-1185">Reference proteome</keyword>
<organism evidence="1 2">
    <name type="scientific">Gracilibacillus caseinilyticus</name>
    <dbReference type="NCBI Taxonomy" id="2932256"/>
    <lineage>
        <taxon>Bacteria</taxon>
        <taxon>Bacillati</taxon>
        <taxon>Bacillota</taxon>
        <taxon>Bacilli</taxon>
        <taxon>Bacillales</taxon>
        <taxon>Bacillaceae</taxon>
        <taxon>Gracilibacillus</taxon>
    </lineage>
</organism>
<reference evidence="1 2" key="1">
    <citation type="submission" date="2022-04" db="EMBL/GenBank/DDBJ databases">
        <title>Gracilibacillus sp. isolated from saltern.</title>
        <authorList>
            <person name="Won M."/>
            <person name="Lee C.-M."/>
            <person name="Woen H.-Y."/>
            <person name="Kwon S.-W."/>
        </authorList>
    </citation>
    <scope>NUCLEOTIDE SEQUENCE [LARGE SCALE GENOMIC DNA]</scope>
    <source>
        <strain evidence="1 2">SSWR10-1</strain>
    </source>
</reference>